<feature type="transmembrane region" description="Helical" evidence="7">
    <location>
        <begin position="12"/>
        <end position="33"/>
    </location>
</feature>
<dbReference type="InterPro" id="IPR017871">
    <property type="entry name" value="ABC_transporter-like_CS"/>
</dbReference>
<dbReference type="InterPro" id="IPR011527">
    <property type="entry name" value="ABC1_TM_dom"/>
</dbReference>
<keyword evidence="3" id="KW-0547">Nucleotide-binding</keyword>
<dbReference type="CDD" id="cd18549">
    <property type="entry name" value="ABC_6TM_YwjA_like"/>
    <property type="match status" value="1"/>
</dbReference>
<dbReference type="PROSITE" id="PS50929">
    <property type="entry name" value="ABC_TM1F"/>
    <property type="match status" value="1"/>
</dbReference>
<dbReference type="SUPFAM" id="SSF90123">
    <property type="entry name" value="ABC transporter transmembrane region"/>
    <property type="match status" value="1"/>
</dbReference>
<feature type="domain" description="ABC transmembrane type-1" evidence="9">
    <location>
        <begin position="20"/>
        <end position="299"/>
    </location>
</feature>
<evidence type="ECO:0000256" key="1">
    <source>
        <dbReference type="ARBA" id="ARBA00004651"/>
    </source>
</evidence>
<dbReference type="InterPro" id="IPR039421">
    <property type="entry name" value="Type_1_exporter"/>
</dbReference>
<keyword evidence="2 7" id="KW-0812">Transmembrane</keyword>
<dbReference type="GO" id="GO:0016887">
    <property type="term" value="F:ATP hydrolysis activity"/>
    <property type="evidence" value="ECO:0007669"/>
    <property type="project" value="InterPro"/>
</dbReference>
<dbReference type="PROSITE" id="PS50893">
    <property type="entry name" value="ABC_TRANSPORTER_2"/>
    <property type="match status" value="1"/>
</dbReference>
<dbReference type="KEGG" id="aft:BBF96_08465"/>
<name>A0A3Q9HQP5_9FIRM</name>
<dbReference type="Proteomes" id="UP000267250">
    <property type="component" value="Chromosome"/>
</dbReference>
<reference evidence="10 11" key="1">
    <citation type="submission" date="2016-07" db="EMBL/GenBank/DDBJ databases">
        <title>Genome and transcriptome analysis of iron-reducing fermentative bacteria Anoxybacter fermentans.</title>
        <authorList>
            <person name="Zeng X."/>
            <person name="Shao Z."/>
        </authorList>
    </citation>
    <scope>NUCLEOTIDE SEQUENCE [LARGE SCALE GENOMIC DNA]</scope>
    <source>
        <strain evidence="10 11">DY22613</strain>
    </source>
</reference>
<keyword evidence="11" id="KW-1185">Reference proteome</keyword>
<dbReference type="FunFam" id="3.40.50.300:FF:000218">
    <property type="entry name" value="Multidrug ABC transporter ATP-binding protein"/>
    <property type="match status" value="1"/>
</dbReference>
<keyword evidence="6 7" id="KW-0472">Membrane</keyword>
<dbReference type="Pfam" id="PF00664">
    <property type="entry name" value="ABC_membrane"/>
    <property type="match status" value="1"/>
</dbReference>
<evidence type="ECO:0000256" key="7">
    <source>
        <dbReference type="SAM" id="Phobius"/>
    </source>
</evidence>
<keyword evidence="5 7" id="KW-1133">Transmembrane helix</keyword>
<keyword evidence="4" id="KW-0067">ATP-binding</keyword>
<evidence type="ECO:0000256" key="6">
    <source>
        <dbReference type="ARBA" id="ARBA00023136"/>
    </source>
</evidence>
<dbReference type="EMBL" id="CP016379">
    <property type="protein sequence ID" value="AZR73413.1"/>
    <property type="molecule type" value="Genomic_DNA"/>
</dbReference>
<proteinExistence type="predicted"/>
<feature type="transmembrane region" description="Helical" evidence="7">
    <location>
        <begin position="146"/>
        <end position="170"/>
    </location>
</feature>
<dbReference type="SUPFAM" id="SSF52540">
    <property type="entry name" value="P-loop containing nucleoside triphosphate hydrolases"/>
    <property type="match status" value="1"/>
</dbReference>
<feature type="transmembrane region" description="Helical" evidence="7">
    <location>
        <begin position="240"/>
        <end position="264"/>
    </location>
</feature>
<dbReference type="RefSeq" id="WP_127016751.1">
    <property type="nucleotide sequence ID" value="NZ_CP016379.1"/>
</dbReference>
<evidence type="ECO:0000256" key="5">
    <source>
        <dbReference type="ARBA" id="ARBA00022989"/>
    </source>
</evidence>
<dbReference type="Gene3D" id="3.40.50.300">
    <property type="entry name" value="P-loop containing nucleotide triphosphate hydrolases"/>
    <property type="match status" value="1"/>
</dbReference>
<dbReference type="PANTHER" id="PTHR43394">
    <property type="entry name" value="ATP-DEPENDENT PERMEASE MDL1, MITOCHONDRIAL"/>
    <property type="match status" value="1"/>
</dbReference>
<organism evidence="10 11">
    <name type="scientific">Anoxybacter fermentans</name>
    <dbReference type="NCBI Taxonomy" id="1323375"/>
    <lineage>
        <taxon>Bacteria</taxon>
        <taxon>Bacillati</taxon>
        <taxon>Bacillota</taxon>
        <taxon>Clostridia</taxon>
        <taxon>Halanaerobiales</taxon>
        <taxon>Anoxybacter</taxon>
    </lineage>
</organism>
<sequence length="574" mass="65965">MLKRFISYYRPHWKLFCLDITCAFLITGIDLLFPIITRNFINDIIPNGKFELFWKFSFFLLILYILRTILQYILEYWGHVVGVRMEADMRRDLFTHLQTLSFSFFDKSRTGNLMSRVVNDLNNICETAHHGPEDLFISLMMLGGSFLVLININVPLTLLIFGLIPFIVWFSAKKRIKMMNGFRNVRREVADINSELENSIAGIRVAKAFTNEEYELNKFTKKNISLQKSRENAYKAMAEFFSGINFMSNLLKLIVLVVGGYFVFENKINYGDLVAYLLYIQLFLTPIRSLTQLMQQYQQAIAGFERFLEIMEVKPEIQDKEDAKELKDVKGEIIFENVTFSYDNKEKVLKNINLKIEAGKTLALVGPSGGGKSTLCNLIPRFYEVESGRILIDGHPITDIKISSLRRNIGIVQQDVFLFSGTIRENILYGRLDATEEEIIEAAKNANIHDFIMQLPDQYDTYVGERGIRLSGGQKQRISIARVFLKNPPILILDEATSSLDNESELIIQQALRRLAKNRTTLVIAHRLSTIKDADQIVVLTENGIQEQGTHQQLLARNGLYASLYNAQFREYSA</sequence>
<accession>A0A3Q9HQP5</accession>
<dbReference type="GO" id="GO:0005886">
    <property type="term" value="C:plasma membrane"/>
    <property type="evidence" value="ECO:0007669"/>
    <property type="project" value="UniProtKB-SubCell"/>
</dbReference>
<evidence type="ECO:0000256" key="4">
    <source>
        <dbReference type="ARBA" id="ARBA00022840"/>
    </source>
</evidence>
<dbReference type="Pfam" id="PF00005">
    <property type="entry name" value="ABC_tran"/>
    <property type="match status" value="1"/>
</dbReference>
<dbReference type="InterPro" id="IPR027417">
    <property type="entry name" value="P-loop_NTPase"/>
</dbReference>
<evidence type="ECO:0000259" key="9">
    <source>
        <dbReference type="PROSITE" id="PS50929"/>
    </source>
</evidence>
<evidence type="ECO:0000259" key="8">
    <source>
        <dbReference type="PROSITE" id="PS50893"/>
    </source>
</evidence>
<dbReference type="AlphaFoldDB" id="A0A3Q9HQP5"/>
<dbReference type="PANTHER" id="PTHR43394:SF1">
    <property type="entry name" value="ATP-BINDING CASSETTE SUB-FAMILY B MEMBER 10, MITOCHONDRIAL"/>
    <property type="match status" value="1"/>
</dbReference>
<dbReference type="InterPro" id="IPR003593">
    <property type="entry name" value="AAA+_ATPase"/>
</dbReference>
<evidence type="ECO:0000313" key="10">
    <source>
        <dbReference type="EMBL" id="AZR73413.1"/>
    </source>
</evidence>
<dbReference type="PROSITE" id="PS00211">
    <property type="entry name" value="ABC_TRANSPORTER_1"/>
    <property type="match status" value="1"/>
</dbReference>
<dbReference type="OrthoDB" id="9762778at2"/>
<dbReference type="SMART" id="SM00382">
    <property type="entry name" value="AAA"/>
    <property type="match status" value="1"/>
</dbReference>
<gene>
    <name evidence="10" type="ORF">BBF96_08465</name>
</gene>
<protein>
    <submittedName>
        <fullName evidence="10">Thiamine ABC transporter permease</fullName>
    </submittedName>
</protein>
<evidence type="ECO:0000256" key="2">
    <source>
        <dbReference type="ARBA" id="ARBA00022692"/>
    </source>
</evidence>
<evidence type="ECO:0000313" key="11">
    <source>
        <dbReference type="Proteomes" id="UP000267250"/>
    </source>
</evidence>
<dbReference type="CDD" id="cd03251">
    <property type="entry name" value="ABCC_MsbA"/>
    <property type="match status" value="1"/>
</dbReference>
<dbReference type="GO" id="GO:0015421">
    <property type="term" value="F:ABC-type oligopeptide transporter activity"/>
    <property type="evidence" value="ECO:0007669"/>
    <property type="project" value="TreeGrafter"/>
</dbReference>
<dbReference type="InterPro" id="IPR003439">
    <property type="entry name" value="ABC_transporter-like_ATP-bd"/>
</dbReference>
<dbReference type="Gene3D" id="1.20.1560.10">
    <property type="entry name" value="ABC transporter type 1, transmembrane domain"/>
    <property type="match status" value="1"/>
</dbReference>
<feature type="transmembrane region" description="Helical" evidence="7">
    <location>
        <begin position="53"/>
        <end position="74"/>
    </location>
</feature>
<feature type="domain" description="ABC transporter" evidence="8">
    <location>
        <begin position="333"/>
        <end position="567"/>
    </location>
</feature>
<dbReference type="InterPro" id="IPR036640">
    <property type="entry name" value="ABC1_TM_sf"/>
</dbReference>
<comment type="subcellular location">
    <subcellularLocation>
        <location evidence="1">Cell membrane</location>
        <topology evidence="1">Multi-pass membrane protein</topology>
    </subcellularLocation>
</comment>
<evidence type="ECO:0000256" key="3">
    <source>
        <dbReference type="ARBA" id="ARBA00022741"/>
    </source>
</evidence>
<dbReference type="GO" id="GO:0005524">
    <property type="term" value="F:ATP binding"/>
    <property type="evidence" value="ECO:0007669"/>
    <property type="project" value="UniProtKB-KW"/>
</dbReference>